<feature type="region of interest" description="Disordered" evidence="14">
    <location>
        <begin position="1"/>
        <end position="28"/>
    </location>
</feature>
<dbReference type="InterPro" id="IPR006136">
    <property type="entry name" value="FlhB"/>
</dbReference>
<dbReference type="Gene3D" id="6.10.250.2080">
    <property type="match status" value="1"/>
</dbReference>
<comment type="caution">
    <text evidence="15">The sequence shown here is derived from an EMBL/GenBank/DDBJ whole genome shotgun (WGS) entry which is preliminary data.</text>
</comment>
<protein>
    <recommendedName>
        <fullName evidence="3 13">Flagellar biosynthetic protein FlhB</fullName>
    </recommendedName>
</protein>
<evidence type="ECO:0000256" key="5">
    <source>
        <dbReference type="ARBA" id="ARBA00022475"/>
    </source>
</evidence>
<dbReference type="RefSeq" id="WP_341541641.1">
    <property type="nucleotide sequence ID" value="NZ_JBAKAP010000001.1"/>
</dbReference>
<evidence type="ECO:0000256" key="10">
    <source>
        <dbReference type="ARBA" id="ARBA00023136"/>
    </source>
</evidence>
<dbReference type="PANTHER" id="PTHR30531:SF12">
    <property type="entry name" value="FLAGELLAR BIOSYNTHETIC PROTEIN FLHB"/>
    <property type="match status" value="1"/>
</dbReference>
<comment type="subcellular location">
    <subcellularLocation>
        <location evidence="1">Cell membrane</location>
        <topology evidence="1">Multi-pass membrane protein</topology>
    </subcellularLocation>
</comment>
<organism evidence="15 16">
    <name type="scientific">Cobetia marina</name>
    <name type="common">Deleya marina</name>
    <dbReference type="NCBI Taxonomy" id="28258"/>
    <lineage>
        <taxon>Bacteria</taxon>
        <taxon>Pseudomonadati</taxon>
        <taxon>Pseudomonadota</taxon>
        <taxon>Gammaproteobacteria</taxon>
        <taxon>Oceanospirillales</taxon>
        <taxon>Halomonadaceae</taxon>
        <taxon>Cobetia</taxon>
    </lineage>
</organism>
<feature type="transmembrane region" description="Helical" evidence="13">
    <location>
        <begin position="34"/>
        <end position="53"/>
    </location>
</feature>
<feature type="compositionally biased region" description="Low complexity" evidence="14">
    <location>
        <begin position="421"/>
        <end position="431"/>
    </location>
</feature>
<dbReference type="Proteomes" id="UP001378242">
    <property type="component" value="Unassembled WGS sequence"/>
</dbReference>
<keyword evidence="11 13" id="KW-1006">Bacterial flagellum protein export</keyword>
<sequence length="447" mass="48289">MSDEQSSDDKTEEATPHRLQKAREEGQVPRSRELATFLLLGGGAGALWLYAGVLGDTLERILGQAFGFDRTLALDSRVMLANALMLGQEALIALLPLFALLVVLALVGPILLGGWMFSTKSLAPSLGKLNPIKGIGRMFSSQALAELAKTIAKSLLVGGVVVLYLHAQRQELMALMLMPLDNALADALTLVARCTALAVVMLIVPTLMDVPYQLWSHAKKLRMSLEEIKREHKETDGDPQVKARIRQQQQAMARARMMTEVPRADVIVTNPTHFAVALVYRESDMRAPRVVAKGRDQVALRIRELGEAHAVPVLNAPPLARALHAHVELEQEIPLALYQVIAEVLAWAMRLKRARDHGGLRPRDPEGLEVPQDLQVPPEAQAHTGGADESPNADAGDIDAGDIDAGDIDAGDTDAGEDDSVSTPPATPSSSRPRDPRASSPPDEPFA</sequence>
<gene>
    <name evidence="13 15" type="primary">flhB</name>
    <name evidence="15" type="ORF">V6243_01040</name>
</gene>
<feature type="transmembrane region" description="Helical" evidence="13">
    <location>
        <begin position="90"/>
        <end position="112"/>
    </location>
</feature>
<evidence type="ECO:0000256" key="7">
    <source>
        <dbReference type="ARBA" id="ARBA00022795"/>
    </source>
</evidence>
<keyword evidence="5 13" id="KW-1003">Cell membrane</keyword>
<dbReference type="PANTHER" id="PTHR30531">
    <property type="entry name" value="FLAGELLAR BIOSYNTHETIC PROTEIN FLHB"/>
    <property type="match status" value="1"/>
</dbReference>
<keyword evidence="15" id="KW-0282">Flagellum</keyword>
<evidence type="ECO:0000256" key="8">
    <source>
        <dbReference type="ARBA" id="ARBA00022927"/>
    </source>
</evidence>
<comment type="caution">
    <text evidence="13">Lacks conserved residue(s) required for the propagation of feature annotation.</text>
</comment>
<keyword evidence="7 13" id="KW-1005">Bacterial flagellum biogenesis</keyword>
<proteinExistence type="inferred from homology"/>
<dbReference type="Gene3D" id="3.40.1690.10">
    <property type="entry name" value="secretion proteins EscU"/>
    <property type="match status" value="1"/>
</dbReference>
<keyword evidence="16" id="KW-1185">Reference proteome</keyword>
<dbReference type="EMBL" id="JBAKAP010000001">
    <property type="protein sequence ID" value="MEL0615396.1"/>
    <property type="molecule type" value="Genomic_DNA"/>
</dbReference>
<keyword evidence="8 13" id="KW-0653">Protein transport</keyword>
<keyword evidence="15" id="KW-0969">Cilium</keyword>
<feature type="compositionally biased region" description="Acidic residues" evidence="14">
    <location>
        <begin position="396"/>
        <end position="420"/>
    </location>
</feature>
<name>A0ABU9GAA3_COBMA</name>
<evidence type="ECO:0000256" key="12">
    <source>
        <dbReference type="ARBA" id="ARBA00025078"/>
    </source>
</evidence>
<evidence type="ECO:0000313" key="16">
    <source>
        <dbReference type="Proteomes" id="UP001378242"/>
    </source>
</evidence>
<keyword evidence="15" id="KW-0966">Cell projection</keyword>
<comment type="similarity">
    <text evidence="2 13">Belongs to the type III secretion exporter family.</text>
</comment>
<dbReference type="NCBIfam" id="TIGR00328">
    <property type="entry name" value="flhB"/>
    <property type="match status" value="1"/>
</dbReference>
<feature type="region of interest" description="Disordered" evidence="14">
    <location>
        <begin position="378"/>
        <end position="447"/>
    </location>
</feature>
<dbReference type="InterPro" id="IPR029025">
    <property type="entry name" value="T3SS_substrate_exporter_C"/>
</dbReference>
<comment type="function">
    <text evidence="12 13">Required for formation of the rod structure in the basal body of the flagellar apparatus. Together with FliI and FliH, may constitute the export apparatus of flagellin.</text>
</comment>
<dbReference type="SUPFAM" id="SSF160544">
    <property type="entry name" value="EscU C-terminal domain-like"/>
    <property type="match status" value="1"/>
</dbReference>
<accession>A0ABU9GAA3</accession>
<dbReference type="PRINTS" id="PR00950">
    <property type="entry name" value="TYPE3IMSPROT"/>
</dbReference>
<evidence type="ECO:0000256" key="3">
    <source>
        <dbReference type="ARBA" id="ARBA00021622"/>
    </source>
</evidence>
<evidence type="ECO:0000313" key="15">
    <source>
        <dbReference type="EMBL" id="MEL0615396.1"/>
    </source>
</evidence>
<evidence type="ECO:0000256" key="13">
    <source>
        <dbReference type="RuleBase" id="RU364091"/>
    </source>
</evidence>
<evidence type="ECO:0000256" key="2">
    <source>
        <dbReference type="ARBA" id="ARBA00010690"/>
    </source>
</evidence>
<evidence type="ECO:0000256" key="14">
    <source>
        <dbReference type="SAM" id="MobiDB-lite"/>
    </source>
</evidence>
<evidence type="ECO:0000256" key="6">
    <source>
        <dbReference type="ARBA" id="ARBA00022692"/>
    </source>
</evidence>
<evidence type="ECO:0000256" key="11">
    <source>
        <dbReference type="ARBA" id="ARBA00023225"/>
    </source>
</evidence>
<evidence type="ECO:0000256" key="4">
    <source>
        <dbReference type="ARBA" id="ARBA00022448"/>
    </source>
</evidence>
<dbReference type="Pfam" id="PF01312">
    <property type="entry name" value="Bac_export_2"/>
    <property type="match status" value="1"/>
</dbReference>
<dbReference type="InterPro" id="IPR006135">
    <property type="entry name" value="T3SS_substrate_exporter"/>
</dbReference>
<evidence type="ECO:0000256" key="9">
    <source>
        <dbReference type="ARBA" id="ARBA00022989"/>
    </source>
</evidence>
<reference evidence="15 16" key="1">
    <citation type="submission" date="2024-02" db="EMBL/GenBank/DDBJ databases">
        <title>Bacteria isolated from the canopy kelp, Nereocystis luetkeana.</title>
        <authorList>
            <person name="Pfister C.A."/>
            <person name="Younker I.T."/>
            <person name="Light S.H."/>
        </authorList>
    </citation>
    <scope>NUCLEOTIDE SEQUENCE [LARGE SCALE GENOMIC DNA]</scope>
    <source>
        <strain evidence="15 16">TI.5.07</strain>
    </source>
</reference>
<keyword evidence="4 13" id="KW-0813">Transport</keyword>
<keyword evidence="9 13" id="KW-1133">Transmembrane helix</keyword>
<evidence type="ECO:0000256" key="1">
    <source>
        <dbReference type="ARBA" id="ARBA00004651"/>
    </source>
</evidence>
<keyword evidence="10 13" id="KW-0472">Membrane</keyword>
<feature type="compositionally biased region" description="Basic and acidic residues" evidence="14">
    <location>
        <begin position="7"/>
        <end position="28"/>
    </location>
</feature>
<keyword evidence="6 13" id="KW-0812">Transmembrane</keyword>